<accession>A0AAE3XN73</accession>
<dbReference type="InterPro" id="IPR017896">
    <property type="entry name" value="4Fe4S_Fe-S-bd"/>
</dbReference>
<evidence type="ECO:0000259" key="1">
    <source>
        <dbReference type="PROSITE" id="PS51379"/>
    </source>
</evidence>
<dbReference type="Proteomes" id="UP001185092">
    <property type="component" value="Unassembled WGS sequence"/>
</dbReference>
<reference evidence="2" key="1">
    <citation type="submission" date="2023-07" db="EMBL/GenBank/DDBJ databases">
        <title>Genomic Encyclopedia of Type Strains, Phase IV (KMG-IV): sequencing the most valuable type-strain genomes for metagenomic binning, comparative biology and taxonomic classification.</title>
        <authorList>
            <person name="Goeker M."/>
        </authorList>
    </citation>
    <scope>NUCLEOTIDE SEQUENCE</scope>
    <source>
        <strain evidence="2">DSM 26174</strain>
    </source>
</reference>
<feature type="domain" description="4Fe-4S ferredoxin-type" evidence="1">
    <location>
        <begin position="868"/>
        <end position="897"/>
    </location>
</feature>
<gene>
    <name evidence="2" type="ORF">HNQ88_002016</name>
</gene>
<sequence length="1036" mass="113799">MKDNQKKYWKGLEELSNDTDFVKNAENEFPEYLPINENKQNGEAEGGASRRDFLKLMGFGISAATLAACEAPVRKAIPYLNKPVEVDPGVPNFYATTYMNGGDYCSVVVKTREGRPIKIEGNSQSPISKGGGSAQSEASVLSLYDEQRYKKPLAGGKSTTWEKLDADVIKELDAIAANGGQITIVSKTVLSPSANKAIAKFTEKYPTTSHVVYDPISLNALPIANERSFGSAIIPSYDFSKADVIASFDADFMNNWVSPVEFTHQYAKTRRIYDNGGKMSRHYHFEANMSLTGSNADYRSPIKASQIGDAVAQLYNYLAKAANLPAVPASKNKIPNLAKCANDLWNAKGRSLVVSGVNDPNVQVLVNAINNILENYGKTIDLNRPVNYRQGDDKAFAQFVKDLNGGKVQGVIFFDCNPVYDTAQGASIAGGIKKAKLSVSTTDRKDETSVLSKYVAINRHYLEQWNDAEPAQGSYSLVQPTITPIFDSRQAEESFLVWAGDKNANYYEFLRSEWKANQFAKQTAELDFDRFWDSSLYSGVFVTEVEPVEYVFNADVASAGSAVSKNAKGSGFELVIYSKFAIADGAQANNPWLQELPDAITKVTWDNYITVSQADAKELGFAIKEENTSTANVTINGKSIKVPVIIQPGQAKGTIGLAVGYGRTQGGLVADGVGINAFPYIATLDGLQNRYITKGVSVANANETFKIARTQTHQTVMGRTNVVQEATFGEYKKNPAAGRETIHVTGMEGEMKASSVSIWKGHKYENHHWGLAIDLNACNGCGSCIVSCNAENNIPVVGKQEVINRREMHWLRIDRYYSSDAEAGDYAALEIASRNPEVTYMPMMCQQCNNAPCETVCPVAATTHSTEGLNQMTYNRCIGTRYCANNCPYKVRRFNWFKYFENNDQFAKNTSMNNNLGKMVLNPDVTVRSRGVMEKCSFCVQRIQAGKLAAKKEGREVQDSDVSVACAASCTSGALVFGDMNNSESKISKLLKITKNDKGQVQTGEPRAYAALEEINVSPNVYYMTKIRNKDKKTKA</sequence>
<dbReference type="InterPro" id="IPR030948">
    <property type="entry name" value="TAT_var_transloc_signal_dom"/>
</dbReference>
<feature type="domain" description="4Fe-4S ferredoxin-type" evidence="1">
    <location>
        <begin position="769"/>
        <end position="799"/>
    </location>
</feature>
<dbReference type="Gene3D" id="3.30.200.210">
    <property type="match status" value="1"/>
</dbReference>
<dbReference type="NCBIfam" id="TIGR04519">
    <property type="entry name" value="MoCo_extend_TAT"/>
    <property type="match status" value="1"/>
</dbReference>
<dbReference type="AlphaFoldDB" id="A0AAE3XN73"/>
<proteinExistence type="predicted"/>
<organism evidence="2 3">
    <name type="scientific">Aureibacter tunicatorum</name>
    <dbReference type="NCBI Taxonomy" id="866807"/>
    <lineage>
        <taxon>Bacteria</taxon>
        <taxon>Pseudomonadati</taxon>
        <taxon>Bacteroidota</taxon>
        <taxon>Cytophagia</taxon>
        <taxon>Cytophagales</taxon>
        <taxon>Persicobacteraceae</taxon>
        <taxon>Aureibacter</taxon>
    </lineage>
</organism>
<dbReference type="PROSITE" id="PS51318">
    <property type="entry name" value="TAT"/>
    <property type="match status" value="1"/>
</dbReference>
<comment type="caution">
    <text evidence="2">The sequence shown here is derived from an EMBL/GenBank/DDBJ whole genome shotgun (WGS) entry which is preliminary data.</text>
</comment>
<dbReference type="SUPFAM" id="SSF53706">
    <property type="entry name" value="Formate dehydrogenase/DMSO reductase, domains 1-3"/>
    <property type="match status" value="1"/>
</dbReference>
<dbReference type="Pfam" id="PF13247">
    <property type="entry name" value="Fer4_11"/>
    <property type="match status" value="1"/>
</dbReference>
<dbReference type="Gene3D" id="3.30.70.20">
    <property type="match status" value="2"/>
</dbReference>
<dbReference type="PANTHER" id="PTHR42783">
    <property type="entry name" value="GLUTAMATE SYNTHASE [NADPH] SMALL CHAIN"/>
    <property type="match status" value="1"/>
</dbReference>
<protein>
    <submittedName>
        <fullName evidence="2">Molybdopterin-containing oxidoreductase family iron-sulfur binding subunit</fullName>
    </submittedName>
</protein>
<dbReference type="EMBL" id="JAVDQD010000002">
    <property type="protein sequence ID" value="MDR6238979.1"/>
    <property type="molecule type" value="Genomic_DNA"/>
</dbReference>
<dbReference type="CDD" id="cd02784">
    <property type="entry name" value="MopB_CT_PHLH"/>
    <property type="match status" value="1"/>
</dbReference>
<name>A0AAE3XN73_9BACT</name>
<dbReference type="PANTHER" id="PTHR42783:SF3">
    <property type="entry name" value="GLUTAMATE SYNTHASE [NADPH] SMALL CHAIN-RELATED"/>
    <property type="match status" value="1"/>
</dbReference>
<dbReference type="SUPFAM" id="SSF54862">
    <property type="entry name" value="4Fe-4S ferredoxins"/>
    <property type="match status" value="1"/>
</dbReference>
<feature type="domain" description="4Fe-4S ferredoxin-type" evidence="1">
    <location>
        <begin position="836"/>
        <end position="867"/>
    </location>
</feature>
<evidence type="ECO:0000313" key="3">
    <source>
        <dbReference type="Proteomes" id="UP001185092"/>
    </source>
</evidence>
<keyword evidence="3" id="KW-1185">Reference proteome</keyword>
<dbReference type="PROSITE" id="PS51379">
    <property type="entry name" value="4FE4S_FER_2"/>
    <property type="match status" value="3"/>
</dbReference>
<dbReference type="InterPro" id="IPR006311">
    <property type="entry name" value="TAT_signal"/>
</dbReference>
<dbReference type="RefSeq" id="WP_309938486.1">
    <property type="nucleotide sequence ID" value="NZ_AP025305.1"/>
</dbReference>
<dbReference type="CDD" id="cd10551">
    <property type="entry name" value="PsrB"/>
    <property type="match status" value="1"/>
</dbReference>
<evidence type="ECO:0000313" key="2">
    <source>
        <dbReference type="EMBL" id="MDR6238979.1"/>
    </source>
</evidence>